<evidence type="ECO:0000256" key="2">
    <source>
        <dbReference type="ARBA" id="ARBA00022692"/>
    </source>
</evidence>
<feature type="transmembrane region" description="Helical" evidence="5">
    <location>
        <begin position="291"/>
        <end position="312"/>
    </location>
</feature>
<dbReference type="EMBL" id="JAHLPM010000001">
    <property type="protein sequence ID" value="MBU5436627.1"/>
    <property type="molecule type" value="Genomic_DNA"/>
</dbReference>
<keyword evidence="8" id="KW-1185">Reference proteome</keyword>
<accession>A0ABS6E156</accession>
<feature type="transmembrane region" description="Helical" evidence="5">
    <location>
        <begin position="351"/>
        <end position="369"/>
    </location>
</feature>
<keyword evidence="2 5" id="KW-0812">Transmembrane</keyword>
<feature type="domain" description="ABC-2 type transporter transmembrane" evidence="6">
    <location>
        <begin position="21"/>
        <end position="366"/>
    </location>
</feature>
<protein>
    <submittedName>
        <fullName evidence="7">ABC transporter permease</fullName>
    </submittedName>
</protein>
<name>A0ABS6E156_9FIRM</name>
<feature type="transmembrane region" description="Helical" evidence="5">
    <location>
        <begin position="230"/>
        <end position="253"/>
    </location>
</feature>
<dbReference type="InterPro" id="IPR013525">
    <property type="entry name" value="ABC2_TM"/>
</dbReference>
<reference evidence="7 8" key="1">
    <citation type="submission" date="2021-06" db="EMBL/GenBank/DDBJ databases">
        <authorList>
            <person name="Sun Q."/>
            <person name="Li D."/>
        </authorList>
    </citation>
    <scope>NUCLEOTIDE SEQUENCE [LARGE SCALE GENOMIC DNA]</scope>
    <source>
        <strain evidence="7 8">MSJ-40</strain>
    </source>
</reference>
<evidence type="ECO:0000256" key="4">
    <source>
        <dbReference type="ARBA" id="ARBA00023136"/>
    </source>
</evidence>
<evidence type="ECO:0000256" key="5">
    <source>
        <dbReference type="SAM" id="Phobius"/>
    </source>
</evidence>
<keyword evidence="3 5" id="KW-1133">Transmembrane helix</keyword>
<keyword evidence="4 5" id="KW-0472">Membrane</keyword>
<evidence type="ECO:0000313" key="8">
    <source>
        <dbReference type="Proteomes" id="UP000749471"/>
    </source>
</evidence>
<dbReference type="RefSeq" id="WP_216515979.1">
    <property type="nucleotide sequence ID" value="NZ_JAHLPM010000001.1"/>
</dbReference>
<dbReference type="Pfam" id="PF12698">
    <property type="entry name" value="ABC2_membrane_3"/>
    <property type="match status" value="1"/>
</dbReference>
<evidence type="ECO:0000256" key="1">
    <source>
        <dbReference type="ARBA" id="ARBA00004141"/>
    </source>
</evidence>
<comment type="caution">
    <text evidence="7">The sequence shown here is derived from an EMBL/GenBank/DDBJ whole genome shotgun (WGS) entry which is preliminary data.</text>
</comment>
<evidence type="ECO:0000256" key="3">
    <source>
        <dbReference type="ARBA" id="ARBA00022989"/>
    </source>
</evidence>
<feature type="transmembrane region" description="Helical" evidence="5">
    <location>
        <begin position="187"/>
        <end position="209"/>
    </location>
</feature>
<dbReference type="Proteomes" id="UP000749471">
    <property type="component" value="Unassembled WGS sequence"/>
</dbReference>
<evidence type="ECO:0000313" key="7">
    <source>
        <dbReference type="EMBL" id="MBU5436627.1"/>
    </source>
</evidence>
<evidence type="ECO:0000259" key="6">
    <source>
        <dbReference type="Pfam" id="PF12698"/>
    </source>
</evidence>
<feature type="transmembrane region" description="Helical" evidence="5">
    <location>
        <begin position="12"/>
        <end position="31"/>
    </location>
</feature>
<sequence length="375" mass="42985">MTVYKYFIKIALKNKGVILSYTIIFFILSIINGSTNAQRETSFMETKLDIGIVDNSGSELSKSLIEYLGKKNNIIDTISDEKYIKEQIFLEIVDAVIIIPKDFEEKVINKERAIELYNDDRKIESYQIQNQINKFISFTNATYEDGKFDLSSVGIALDEGIKVNLLKIDNNDVNQKANTWFKFYFNFTSYIIMAIYIAVIGFVMTDFINKEVENRRKISSIKFLKFNREIYLGQLTIASFITLVFILGSIVLKGKYIGEVDFSKYVINTIVFSFSALCLVFLINNITNNKFIISGISTVLSLGTSFISGVMVPQQLLGEKVLTIAKFFPTYYFVKINETNISSFLDVKYEIFMQLLFAMAFLLMGLYFSKVKQKA</sequence>
<proteinExistence type="predicted"/>
<organism evidence="7 8">
    <name type="scientific">Tissierella simiarum</name>
    <dbReference type="NCBI Taxonomy" id="2841534"/>
    <lineage>
        <taxon>Bacteria</taxon>
        <taxon>Bacillati</taxon>
        <taxon>Bacillota</taxon>
        <taxon>Tissierellia</taxon>
        <taxon>Tissierellales</taxon>
        <taxon>Tissierellaceae</taxon>
        <taxon>Tissierella</taxon>
    </lineage>
</organism>
<comment type="subcellular location">
    <subcellularLocation>
        <location evidence="1">Membrane</location>
        <topology evidence="1">Multi-pass membrane protein</topology>
    </subcellularLocation>
</comment>
<feature type="transmembrane region" description="Helical" evidence="5">
    <location>
        <begin position="265"/>
        <end position="284"/>
    </location>
</feature>
<gene>
    <name evidence="7" type="ORF">KQI42_01330</name>
</gene>